<dbReference type="InterPro" id="IPR036661">
    <property type="entry name" value="Luciferase-like_sf"/>
</dbReference>
<comment type="similarity">
    <text evidence="4">Belongs to the mer family.</text>
</comment>
<comment type="function">
    <text evidence="4">Catalyzes the oxidation of methyl-H(4)MPT to methylene-H(4)MPT.</text>
</comment>
<dbReference type="GO" id="GO:0006730">
    <property type="term" value="P:one-carbon metabolic process"/>
    <property type="evidence" value="ECO:0007669"/>
    <property type="project" value="UniProtKB-UniRule"/>
</dbReference>
<protein>
    <recommendedName>
        <fullName evidence="4">5,10-methylenetetrahydromethanopterin reductase</fullName>
        <ecNumber evidence="4">1.5.98.2</ecNumber>
    </recommendedName>
    <alternativeName>
        <fullName evidence="4">Coenzyme F420-dependent N(5),N(10)-methylenetetrahydromethanopterin reductase</fullName>
    </alternativeName>
    <alternativeName>
        <fullName evidence="4">Methylene-H(4)MPT reductase</fullName>
    </alternativeName>
</protein>
<evidence type="ECO:0000256" key="4">
    <source>
        <dbReference type="HAMAP-Rule" id="MF_01091"/>
    </source>
</evidence>
<dbReference type="InterPro" id="IPR011251">
    <property type="entry name" value="Luciferase-like_dom"/>
</dbReference>
<proteinExistence type="inferred from homology"/>
<evidence type="ECO:0000256" key="2">
    <source>
        <dbReference type="ARBA" id="ARBA00022563"/>
    </source>
</evidence>
<organism evidence="6 7">
    <name type="scientific">Halorientalis brevis</name>
    <dbReference type="NCBI Taxonomy" id="1126241"/>
    <lineage>
        <taxon>Archaea</taxon>
        <taxon>Methanobacteriati</taxon>
        <taxon>Methanobacteriota</taxon>
        <taxon>Stenosarchaea group</taxon>
        <taxon>Halobacteria</taxon>
        <taxon>Halobacteriales</taxon>
        <taxon>Haloarculaceae</taxon>
        <taxon>Halorientalis</taxon>
    </lineage>
</organism>
<comment type="caution">
    <text evidence="6">The sequence shown here is derived from an EMBL/GenBank/DDBJ whole genome shotgun (WGS) entry which is preliminary data.</text>
</comment>
<evidence type="ECO:0000259" key="5">
    <source>
        <dbReference type="Pfam" id="PF00296"/>
    </source>
</evidence>
<comment type="subcellular location">
    <subcellularLocation>
        <location evidence="4">Cytoplasm</location>
    </subcellularLocation>
</comment>
<dbReference type="EMBL" id="JBHUDJ010000006">
    <property type="protein sequence ID" value="MFD1587895.1"/>
    <property type="molecule type" value="Genomic_DNA"/>
</dbReference>
<accession>A0ABD6CCB8</accession>
<keyword evidence="3 4" id="KW-0560">Oxidoreductase</keyword>
<evidence type="ECO:0000313" key="7">
    <source>
        <dbReference type="Proteomes" id="UP001597119"/>
    </source>
</evidence>
<sequence length="322" mass="34491">MKAIELTPEHPVEELTELAVTAEEADFDAVFAACHYFNRDPFVTLSRIADATDEVALGPAAANPYDSHPLTLASRVATLQEVSDGRAVMGVGPGDRSTLSSLGVEREKPLRRVLETFKTAQDLWAGESVDLDGTFTANDAALEYEVPGTIPVYVGAQGPHMIRMAAKHADGVLYNGSHPRDFAWAAEQVEKGLEERPDERGEFDFAAYASVSVAEDEEAAREAARPPVAFIAGGAAPPVLDRHDLDSERATEVGQAIEAGEFSEAFGLVTEEMIDAFCIAGTQTQVEEQMAAVREYVDSFVVGSPLGPDLADAIRLAGQALR</sequence>
<dbReference type="GO" id="GO:0005737">
    <property type="term" value="C:cytoplasm"/>
    <property type="evidence" value="ECO:0007669"/>
    <property type="project" value="UniProtKB-SubCell"/>
</dbReference>
<dbReference type="CDD" id="cd01097">
    <property type="entry name" value="Tetrahydromethanopterin_reductase"/>
    <property type="match status" value="1"/>
</dbReference>
<dbReference type="Proteomes" id="UP001597119">
    <property type="component" value="Unassembled WGS sequence"/>
</dbReference>
<comment type="catalytic activity">
    <reaction evidence="4">
        <text>5-methyl-5,6,7,8-tetrahydromethanopterin + oxidized coenzyme F420-(gamma-L-Glu)(n) + H(+) = 5,10-methylenetetrahydromethanopterin + reduced coenzyme F420-(gamma-L-Glu)(n)</text>
        <dbReference type="Rhea" id="RHEA:21144"/>
        <dbReference type="Rhea" id="RHEA-COMP:12939"/>
        <dbReference type="Rhea" id="RHEA-COMP:14378"/>
        <dbReference type="ChEBI" id="CHEBI:15378"/>
        <dbReference type="ChEBI" id="CHEBI:57818"/>
        <dbReference type="ChEBI" id="CHEBI:58116"/>
        <dbReference type="ChEBI" id="CHEBI:133980"/>
        <dbReference type="ChEBI" id="CHEBI:139511"/>
        <dbReference type="EC" id="1.5.98.2"/>
    </reaction>
</comment>
<dbReference type="SUPFAM" id="SSF51679">
    <property type="entry name" value="Bacterial luciferase-like"/>
    <property type="match status" value="1"/>
</dbReference>
<dbReference type="GO" id="GO:0018537">
    <property type="term" value="F:coenzyme F420-dependent N5,N10-methenyltetrahydromethanopterin reductase activity"/>
    <property type="evidence" value="ECO:0007669"/>
    <property type="project" value="UniProtKB-UniRule"/>
</dbReference>
<dbReference type="EC" id="1.5.98.2" evidence="4"/>
<dbReference type="NCBIfam" id="NF002619">
    <property type="entry name" value="PRK02271.1"/>
    <property type="match status" value="1"/>
</dbReference>
<evidence type="ECO:0000256" key="1">
    <source>
        <dbReference type="ARBA" id="ARBA00022490"/>
    </source>
</evidence>
<keyword evidence="2 4" id="KW-0554">One-carbon metabolism</keyword>
<dbReference type="InterPro" id="IPR019946">
    <property type="entry name" value="MeH4methanopterin_reductase"/>
</dbReference>
<reference evidence="6 7" key="1">
    <citation type="journal article" date="2019" name="Int. J. Syst. Evol. Microbiol.">
        <title>The Global Catalogue of Microorganisms (GCM) 10K type strain sequencing project: providing services to taxonomists for standard genome sequencing and annotation.</title>
        <authorList>
            <consortium name="The Broad Institute Genomics Platform"/>
            <consortium name="The Broad Institute Genome Sequencing Center for Infectious Disease"/>
            <person name="Wu L."/>
            <person name="Ma J."/>
        </authorList>
    </citation>
    <scope>NUCLEOTIDE SEQUENCE [LARGE SCALE GENOMIC DNA]</scope>
    <source>
        <strain evidence="6 7">CGMCC 1.12125</strain>
    </source>
</reference>
<dbReference type="PANTHER" id="PTHR43244">
    <property type="match status" value="1"/>
</dbReference>
<evidence type="ECO:0000256" key="3">
    <source>
        <dbReference type="ARBA" id="ARBA00023002"/>
    </source>
</evidence>
<dbReference type="InterPro" id="IPR050564">
    <property type="entry name" value="F420-G6PD/mer"/>
</dbReference>
<dbReference type="HAMAP" id="MF_01091">
    <property type="entry name" value="F420_mer"/>
    <property type="match status" value="1"/>
</dbReference>
<name>A0ABD6CCB8_9EURY</name>
<dbReference type="AlphaFoldDB" id="A0ABD6CCB8"/>
<dbReference type="Pfam" id="PF00296">
    <property type="entry name" value="Bac_luciferase"/>
    <property type="match status" value="1"/>
</dbReference>
<dbReference type="Gene3D" id="3.20.20.30">
    <property type="entry name" value="Luciferase-like domain"/>
    <property type="match status" value="1"/>
</dbReference>
<keyword evidence="1 4" id="KW-0963">Cytoplasm</keyword>
<keyword evidence="7" id="KW-1185">Reference proteome</keyword>
<dbReference type="PANTHER" id="PTHR43244:SF1">
    <property type="entry name" value="5,10-METHYLENETETRAHYDROMETHANOPTERIN REDUCTASE"/>
    <property type="match status" value="1"/>
</dbReference>
<evidence type="ECO:0000313" key="6">
    <source>
        <dbReference type="EMBL" id="MFD1587895.1"/>
    </source>
</evidence>
<dbReference type="RefSeq" id="WP_247380464.1">
    <property type="nucleotide sequence ID" value="NZ_JALLGV010000008.1"/>
</dbReference>
<gene>
    <name evidence="4" type="primary">mer</name>
    <name evidence="6" type="ORF">ACFR9U_12980</name>
</gene>
<feature type="domain" description="Luciferase-like" evidence="5">
    <location>
        <begin position="8"/>
        <end position="295"/>
    </location>
</feature>